<dbReference type="OrthoDB" id="437973at2759"/>
<feature type="region of interest" description="Disordered" evidence="1">
    <location>
        <begin position="17"/>
        <end position="36"/>
    </location>
</feature>
<dbReference type="Pfam" id="PF13917">
    <property type="entry name" value="zf-CCHC_3"/>
    <property type="match status" value="1"/>
</dbReference>
<feature type="compositionally biased region" description="Low complexity" evidence="1">
    <location>
        <begin position="112"/>
        <end position="127"/>
    </location>
</feature>
<evidence type="ECO:0000256" key="1">
    <source>
        <dbReference type="SAM" id="MobiDB-lite"/>
    </source>
</evidence>
<dbReference type="EMBL" id="KQ965767">
    <property type="protein sequence ID" value="KXS14644.1"/>
    <property type="molecule type" value="Genomic_DNA"/>
</dbReference>
<evidence type="ECO:0008006" key="4">
    <source>
        <dbReference type="Google" id="ProtNLM"/>
    </source>
</evidence>
<evidence type="ECO:0000313" key="3">
    <source>
        <dbReference type="Proteomes" id="UP000070544"/>
    </source>
</evidence>
<dbReference type="GO" id="GO:0003676">
    <property type="term" value="F:nucleic acid binding"/>
    <property type="evidence" value="ECO:0007669"/>
    <property type="project" value="InterPro"/>
</dbReference>
<accession>A0A139ADH8</accession>
<dbReference type="AlphaFoldDB" id="A0A139ADH8"/>
<keyword evidence="3" id="KW-1185">Reference proteome</keyword>
<protein>
    <recommendedName>
        <fullName evidence="4">CCHC-type domain-containing protein</fullName>
    </recommendedName>
</protein>
<evidence type="ECO:0000313" key="2">
    <source>
        <dbReference type="EMBL" id="KXS14644.1"/>
    </source>
</evidence>
<gene>
    <name evidence="2" type="ORF">M427DRAFT_70437</name>
</gene>
<dbReference type="STRING" id="1344416.A0A139ADH8"/>
<dbReference type="SUPFAM" id="SSF57756">
    <property type="entry name" value="Retrovirus zinc finger-like domains"/>
    <property type="match status" value="1"/>
</dbReference>
<name>A0A139ADH8_GONPJ</name>
<proteinExistence type="predicted"/>
<feature type="compositionally biased region" description="Basic and acidic residues" evidence="1">
    <location>
        <begin position="75"/>
        <end position="90"/>
    </location>
</feature>
<reference evidence="2 3" key="1">
    <citation type="journal article" date="2015" name="Genome Biol. Evol.">
        <title>Phylogenomic analyses indicate that early fungi evolved digesting cell walls of algal ancestors of land plants.</title>
        <authorList>
            <person name="Chang Y."/>
            <person name="Wang S."/>
            <person name="Sekimoto S."/>
            <person name="Aerts A.L."/>
            <person name="Choi C."/>
            <person name="Clum A."/>
            <person name="LaButti K.M."/>
            <person name="Lindquist E.A."/>
            <person name="Yee Ngan C."/>
            <person name="Ohm R.A."/>
            <person name="Salamov A.A."/>
            <person name="Grigoriev I.V."/>
            <person name="Spatafora J.W."/>
            <person name="Berbee M.L."/>
        </authorList>
    </citation>
    <scope>NUCLEOTIDE SEQUENCE [LARGE SCALE GENOMIC DNA]</scope>
    <source>
        <strain evidence="2 3">JEL478</strain>
    </source>
</reference>
<feature type="compositionally biased region" description="Basic residues" evidence="1">
    <location>
        <begin position="150"/>
        <end position="160"/>
    </location>
</feature>
<dbReference type="Proteomes" id="UP000070544">
    <property type="component" value="Unassembled WGS sequence"/>
</dbReference>
<dbReference type="InterPro" id="IPR036875">
    <property type="entry name" value="Znf_CCHC_sf"/>
</dbReference>
<sequence>MFAGGFVPVKSLRDVQPVYKGGGSRQNTTPSCSKCMKTGHWSYQCRTPPAPYRPRPQRSKDLLERAIGGGTGGPERGRTRKSETPAKEDTVDTVAGILKKRRSKREAEDNSDSSSSSDDSSDASSKSSDSDDSSSDSESGSDSGSSSRSSGRKKSSSRKE</sequence>
<dbReference type="GO" id="GO:0008270">
    <property type="term" value="F:zinc ion binding"/>
    <property type="evidence" value="ECO:0007669"/>
    <property type="project" value="InterPro"/>
</dbReference>
<feature type="compositionally biased region" description="Low complexity" evidence="1">
    <location>
        <begin position="136"/>
        <end position="149"/>
    </location>
</feature>
<feature type="region of interest" description="Disordered" evidence="1">
    <location>
        <begin position="43"/>
        <end position="160"/>
    </location>
</feature>
<organism evidence="2 3">
    <name type="scientific">Gonapodya prolifera (strain JEL478)</name>
    <name type="common">Monoblepharis prolifera</name>
    <dbReference type="NCBI Taxonomy" id="1344416"/>
    <lineage>
        <taxon>Eukaryota</taxon>
        <taxon>Fungi</taxon>
        <taxon>Fungi incertae sedis</taxon>
        <taxon>Chytridiomycota</taxon>
        <taxon>Chytridiomycota incertae sedis</taxon>
        <taxon>Monoblepharidomycetes</taxon>
        <taxon>Monoblepharidales</taxon>
        <taxon>Gonapodyaceae</taxon>
        <taxon>Gonapodya</taxon>
    </lineage>
</organism>